<reference evidence="13 14" key="1">
    <citation type="submission" date="2019-06" db="EMBL/GenBank/DDBJ databases">
        <title>Sequencing the genomes of 1000 actinobacteria strains.</title>
        <authorList>
            <person name="Klenk H.-P."/>
        </authorList>
    </citation>
    <scope>NUCLEOTIDE SEQUENCE [LARGE SCALE GENOMIC DNA]</scope>
    <source>
        <strain evidence="13 14">DSM 43186</strain>
    </source>
</reference>
<keyword evidence="4" id="KW-0808">Transferase</keyword>
<dbReference type="GO" id="GO:0006508">
    <property type="term" value="P:proteolysis"/>
    <property type="evidence" value="ECO:0007669"/>
    <property type="project" value="UniProtKB-KW"/>
</dbReference>
<protein>
    <submittedName>
        <fullName evidence="13">Membrane peptidoglycan carboxypeptidase</fullName>
    </submittedName>
</protein>
<dbReference type="Proteomes" id="UP000319213">
    <property type="component" value="Unassembled WGS sequence"/>
</dbReference>
<dbReference type="GO" id="GO:0009002">
    <property type="term" value="F:serine-type D-Ala-D-Ala carboxypeptidase activity"/>
    <property type="evidence" value="ECO:0007669"/>
    <property type="project" value="UniProtKB-EC"/>
</dbReference>
<evidence type="ECO:0000256" key="9">
    <source>
        <dbReference type="SAM" id="MobiDB-lite"/>
    </source>
</evidence>
<gene>
    <name evidence="13" type="ORF">FHX40_4745</name>
</gene>
<feature type="region of interest" description="Disordered" evidence="9">
    <location>
        <begin position="789"/>
        <end position="815"/>
    </location>
</feature>
<dbReference type="Pfam" id="PF00905">
    <property type="entry name" value="Transpeptidase"/>
    <property type="match status" value="1"/>
</dbReference>
<evidence type="ECO:0000256" key="6">
    <source>
        <dbReference type="ARBA" id="ARBA00023268"/>
    </source>
</evidence>
<dbReference type="GO" id="GO:0008955">
    <property type="term" value="F:peptidoglycan glycosyltransferase activity"/>
    <property type="evidence" value="ECO:0007669"/>
    <property type="project" value="UniProtKB-EC"/>
</dbReference>
<keyword evidence="14" id="KW-1185">Reference proteome</keyword>
<accession>A0A543IPU6</accession>
<evidence type="ECO:0000313" key="13">
    <source>
        <dbReference type="EMBL" id="TQM72595.1"/>
    </source>
</evidence>
<dbReference type="InterPro" id="IPR036950">
    <property type="entry name" value="PBP_transglycosylase"/>
</dbReference>
<organism evidence="13 14">
    <name type="scientific">Thermopolyspora flexuosa</name>
    <dbReference type="NCBI Taxonomy" id="103836"/>
    <lineage>
        <taxon>Bacteria</taxon>
        <taxon>Bacillati</taxon>
        <taxon>Actinomycetota</taxon>
        <taxon>Actinomycetes</taxon>
        <taxon>Streptosporangiales</taxon>
        <taxon>Streptosporangiaceae</taxon>
        <taxon>Thermopolyspora</taxon>
    </lineage>
</organism>
<keyword evidence="10" id="KW-0812">Transmembrane</keyword>
<dbReference type="Gene3D" id="1.10.3810.10">
    <property type="entry name" value="Biosynthetic peptidoglycan transglycosylase-like"/>
    <property type="match status" value="1"/>
</dbReference>
<dbReference type="InterPro" id="IPR001264">
    <property type="entry name" value="Glyco_trans_51"/>
</dbReference>
<dbReference type="InterPro" id="IPR050396">
    <property type="entry name" value="Glycosyltr_51/Transpeptidase"/>
</dbReference>
<dbReference type="InterPro" id="IPR012338">
    <property type="entry name" value="Beta-lactam/transpept-like"/>
</dbReference>
<feature type="compositionally biased region" description="Low complexity" evidence="9">
    <location>
        <begin position="1"/>
        <end position="14"/>
    </location>
</feature>
<keyword evidence="2" id="KW-0645">Protease</keyword>
<dbReference type="GO" id="GO:0008658">
    <property type="term" value="F:penicillin binding"/>
    <property type="evidence" value="ECO:0007669"/>
    <property type="project" value="InterPro"/>
</dbReference>
<evidence type="ECO:0000256" key="3">
    <source>
        <dbReference type="ARBA" id="ARBA00022676"/>
    </source>
</evidence>
<keyword evidence="5" id="KW-0378">Hydrolase</keyword>
<comment type="caution">
    <text evidence="13">The sequence shown here is derived from an EMBL/GenBank/DDBJ whole genome shotgun (WGS) entry which is preliminary data.</text>
</comment>
<dbReference type="PANTHER" id="PTHR32282:SF34">
    <property type="entry name" value="PENICILLIN-BINDING PROTEIN 1A"/>
    <property type="match status" value="1"/>
</dbReference>
<dbReference type="GO" id="GO:0030288">
    <property type="term" value="C:outer membrane-bounded periplasmic space"/>
    <property type="evidence" value="ECO:0007669"/>
    <property type="project" value="TreeGrafter"/>
</dbReference>
<dbReference type="Gene3D" id="3.40.710.10">
    <property type="entry name" value="DD-peptidase/beta-lactamase superfamily"/>
    <property type="match status" value="1"/>
</dbReference>
<comment type="catalytic activity">
    <reaction evidence="7">
        <text>Preferential cleavage: (Ac)2-L-Lys-D-Ala-|-D-Ala. Also transpeptidation of peptidyl-alanyl moieties that are N-acyl substituents of D-alanine.</text>
        <dbReference type="EC" id="3.4.16.4"/>
    </reaction>
</comment>
<feature type="transmembrane region" description="Helical" evidence="10">
    <location>
        <begin position="216"/>
        <end position="237"/>
    </location>
</feature>
<proteinExistence type="predicted"/>
<feature type="compositionally biased region" description="Basic and acidic residues" evidence="9">
    <location>
        <begin position="853"/>
        <end position="862"/>
    </location>
</feature>
<dbReference type="AlphaFoldDB" id="A0A543IPU6"/>
<name>A0A543IPU6_9ACTN</name>
<dbReference type="PANTHER" id="PTHR32282">
    <property type="entry name" value="BINDING PROTEIN TRANSPEPTIDASE, PUTATIVE-RELATED"/>
    <property type="match status" value="1"/>
</dbReference>
<evidence type="ECO:0000259" key="12">
    <source>
        <dbReference type="Pfam" id="PF00912"/>
    </source>
</evidence>
<dbReference type="GO" id="GO:0009252">
    <property type="term" value="P:peptidoglycan biosynthetic process"/>
    <property type="evidence" value="ECO:0007669"/>
    <property type="project" value="TreeGrafter"/>
</dbReference>
<dbReference type="InterPro" id="IPR001460">
    <property type="entry name" value="PCN-bd_Tpept"/>
</dbReference>
<feature type="region of interest" description="Disordered" evidence="9">
    <location>
        <begin position="1"/>
        <end position="201"/>
    </location>
</feature>
<keyword evidence="3" id="KW-0328">Glycosyltransferase</keyword>
<evidence type="ECO:0000256" key="1">
    <source>
        <dbReference type="ARBA" id="ARBA00022645"/>
    </source>
</evidence>
<keyword evidence="6" id="KW-0511">Multifunctional enzyme</keyword>
<keyword evidence="10" id="KW-1133">Transmembrane helix</keyword>
<sequence length="943" mass="99544">MYPRTAGPAPRQAGPAGGRAVTGSPGAPRPQQQRRPEAAYEDTQAMAAVPDSGPVRGGAPGRAPQAPPPGRAPMAGAPAGRRAAPGAPAADPGAQATQVMRHGAGGRPGPAADPGAQATQVMRHGAGGRPGPAADPGAQATQVMRHGAEGRTVPGRRRANAMDGPGGPHGPDGPGRGRGGRGGGGGGFGGDDGFDDELDDEPRRTGWRRFIPSWKIVLASIAVLVAGVFGMVAVAYANTPLPVVKQEQALAQGSIIYYRDGKTEIARLGRKREIVPISKVPLHVQDAVISAENRSFRTDAGIDLKGIARSVWMTVTGQQIQGASTITQQMVRNYYDGLSQERSVTRKIKEIFVAIRADREMTKDEILQNYLNTIYFGRGAYGIQAAAQAFFKKDVSKLTVAEGAYLAGRIQNPDRFDRAEQSGNWAPTKERFEYVIKGMATDVDPQKYGNLLNTAKFPKIAKKDDTEIYRGIRGYMIDIVKRELKERASISEEDLHTGGYRIVTTFDRRLMKAAKEAVEKNLKPLGDKYVRAIMAAVDPNNGRVIAFYSGRDYLNKRYGFVNNAFDAQKQAASAFKPYVLAAWLEAGYSVRSYVSGKGPVELPGTRPIKNSHDVGPAVRIDKATAESVNTAFATMAQEVGLDAVIKIAEQAGLSRKNLEQARRDHSYALSIGSNLVTPVQQAGGYSMFVNGGKHYAPHVVISVKTVDGKVAYKENIPATQVISPDTAADVTYALKEVVKSGTARGLTVPGHEIAGKTGTNDDSKEAWFVGYSAHVSAAVGMYKEVPQTDPKTGKVLRDANGVPLPKEVPLPGGIAGGGTPSHIWRDFMIAAMANKEPKPLPTAVFAGEEHNLVAKPEPKPTPDPEDPFGDPGGTECLPGDFGCTGGGGGNGGFGGDDGFGDPGFGNDNFGDQPGSPEDGTLMDGGLLNNAGPAGHEARPAGEG</sequence>
<feature type="compositionally biased region" description="Low complexity" evidence="9">
    <location>
        <begin position="72"/>
        <end position="96"/>
    </location>
</feature>
<evidence type="ECO:0000256" key="2">
    <source>
        <dbReference type="ARBA" id="ARBA00022670"/>
    </source>
</evidence>
<evidence type="ECO:0000256" key="10">
    <source>
        <dbReference type="SAM" id="Phobius"/>
    </source>
</evidence>
<feature type="region of interest" description="Disordered" evidence="9">
    <location>
        <begin position="853"/>
        <end position="943"/>
    </location>
</feature>
<feature type="compositionally biased region" description="Low complexity" evidence="9">
    <location>
        <begin position="131"/>
        <end position="140"/>
    </location>
</feature>
<feature type="compositionally biased region" description="Low complexity" evidence="9">
    <location>
        <begin position="109"/>
        <end position="118"/>
    </location>
</feature>
<dbReference type="InterPro" id="IPR023346">
    <property type="entry name" value="Lysozyme-like_dom_sf"/>
</dbReference>
<evidence type="ECO:0000313" key="14">
    <source>
        <dbReference type="Proteomes" id="UP000319213"/>
    </source>
</evidence>
<evidence type="ECO:0000256" key="7">
    <source>
        <dbReference type="ARBA" id="ARBA00034000"/>
    </source>
</evidence>
<evidence type="ECO:0000256" key="8">
    <source>
        <dbReference type="ARBA" id="ARBA00049902"/>
    </source>
</evidence>
<comment type="catalytic activity">
    <reaction evidence="8">
        <text>[GlcNAc-(1-&gt;4)-Mur2Ac(oyl-L-Ala-gamma-D-Glu-L-Lys-D-Ala-D-Ala)](n)-di-trans,octa-cis-undecaprenyl diphosphate + beta-D-GlcNAc-(1-&gt;4)-Mur2Ac(oyl-L-Ala-gamma-D-Glu-L-Lys-D-Ala-D-Ala)-di-trans,octa-cis-undecaprenyl diphosphate = [GlcNAc-(1-&gt;4)-Mur2Ac(oyl-L-Ala-gamma-D-Glu-L-Lys-D-Ala-D-Ala)](n+1)-di-trans,octa-cis-undecaprenyl diphosphate + di-trans,octa-cis-undecaprenyl diphosphate + H(+)</text>
        <dbReference type="Rhea" id="RHEA:23708"/>
        <dbReference type="Rhea" id="RHEA-COMP:9602"/>
        <dbReference type="Rhea" id="RHEA-COMP:9603"/>
        <dbReference type="ChEBI" id="CHEBI:15378"/>
        <dbReference type="ChEBI" id="CHEBI:58405"/>
        <dbReference type="ChEBI" id="CHEBI:60033"/>
        <dbReference type="ChEBI" id="CHEBI:78435"/>
        <dbReference type="EC" id="2.4.99.28"/>
    </reaction>
</comment>
<dbReference type="SUPFAM" id="SSF53955">
    <property type="entry name" value="Lysozyme-like"/>
    <property type="match status" value="1"/>
</dbReference>
<dbReference type="SUPFAM" id="SSF56601">
    <property type="entry name" value="beta-lactamase/transpeptidase-like"/>
    <property type="match status" value="1"/>
</dbReference>
<feature type="domain" description="Penicillin-binding protein transpeptidase" evidence="11">
    <location>
        <begin position="535"/>
        <end position="789"/>
    </location>
</feature>
<evidence type="ECO:0000256" key="5">
    <source>
        <dbReference type="ARBA" id="ARBA00022801"/>
    </source>
</evidence>
<evidence type="ECO:0000259" key="11">
    <source>
        <dbReference type="Pfam" id="PF00905"/>
    </source>
</evidence>
<feature type="compositionally biased region" description="Gly residues" evidence="9">
    <location>
        <begin position="164"/>
        <end position="191"/>
    </location>
</feature>
<dbReference type="Pfam" id="PF00912">
    <property type="entry name" value="Transgly"/>
    <property type="match status" value="1"/>
</dbReference>
<dbReference type="EMBL" id="VFPQ01000002">
    <property type="protein sequence ID" value="TQM72595.1"/>
    <property type="molecule type" value="Genomic_DNA"/>
</dbReference>
<keyword evidence="10" id="KW-0472">Membrane</keyword>
<feature type="compositionally biased region" description="Gly residues" evidence="9">
    <location>
        <begin position="882"/>
        <end position="903"/>
    </location>
</feature>
<keyword evidence="1 13" id="KW-0121">Carboxypeptidase</keyword>
<evidence type="ECO:0000256" key="4">
    <source>
        <dbReference type="ARBA" id="ARBA00022679"/>
    </source>
</evidence>
<feature type="domain" description="Glycosyl transferase family 51" evidence="12">
    <location>
        <begin position="265"/>
        <end position="439"/>
    </location>
</feature>